<dbReference type="AlphaFoldDB" id="A0AA88YT35"/>
<dbReference type="EMBL" id="VSWD01000003">
    <property type="protein sequence ID" value="KAK3106571.1"/>
    <property type="molecule type" value="Genomic_DNA"/>
</dbReference>
<accession>A0AA88YT35</accession>
<protein>
    <submittedName>
        <fullName evidence="1">Uncharacterized protein</fullName>
    </submittedName>
</protein>
<gene>
    <name evidence="1" type="ORF">FSP39_022758</name>
</gene>
<proteinExistence type="predicted"/>
<sequence>MIACDGCGLVFTNIHNLQKHVKYWCYENSKRKREDTGEEDDIKSNVPLIKKRLISSGDPYDSEEDLLSRKNEEEQSVYDNIMDQTKDMNADEWNELYDKYIAEGMQRWEANKRADLEMKTKDMYVFLKKYESFITSMLKLENGSIHKKIMQDAESFMENGCSKQKSINLALHKNEYFFREMFDIDESDYTEPDDEEED</sequence>
<dbReference type="Proteomes" id="UP001186944">
    <property type="component" value="Unassembled WGS sequence"/>
</dbReference>
<keyword evidence="2" id="KW-1185">Reference proteome</keyword>
<organism evidence="1 2">
    <name type="scientific">Pinctada imbricata</name>
    <name type="common">Atlantic pearl-oyster</name>
    <name type="synonym">Pinctada martensii</name>
    <dbReference type="NCBI Taxonomy" id="66713"/>
    <lineage>
        <taxon>Eukaryota</taxon>
        <taxon>Metazoa</taxon>
        <taxon>Spiralia</taxon>
        <taxon>Lophotrochozoa</taxon>
        <taxon>Mollusca</taxon>
        <taxon>Bivalvia</taxon>
        <taxon>Autobranchia</taxon>
        <taxon>Pteriomorphia</taxon>
        <taxon>Pterioida</taxon>
        <taxon>Pterioidea</taxon>
        <taxon>Pteriidae</taxon>
        <taxon>Pinctada</taxon>
    </lineage>
</organism>
<comment type="caution">
    <text evidence="1">The sequence shown here is derived from an EMBL/GenBank/DDBJ whole genome shotgun (WGS) entry which is preliminary data.</text>
</comment>
<reference evidence="1" key="1">
    <citation type="submission" date="2019-08" db="EMBL/GenBank/DDBJ databases">
        <title>The improved chromosome-level genome for the pearl oyster Pinctada fucata martensii using PacBio sequencing and Hi-C.</title>
        <authorList>
            <person name="Zheng Z."/>
        </authorList>
    </citation>
    <scope>NUCLEOTIDE SEQUENCE</scope>
    <source>
        <strain evidence="1">ZZ-2019</strain>
        <tissue evidence="1">Adductor muscle</tissue>
    </source>
</reference>
<evidence type="ECO:0000313" key="1">
    <source>
        <dbReference type="EMBL" id="KAK3106571.1"/>
    </source>
</evidence>
<evidence type="ECO:0000313" key="2">
    <source>
        <dbReference type="Proteomes" id="UP001186944"/>
    </source>
</evidence>
<name>A0AA88YT35_PINIB</name>